<evidence type="ECO:0000313" key="11">
    <source>
        <dbReference type="Proteomes" id="UP001256673"/>
    </source>
</evidence>
<feature type="domain" description="2Fe-2S ferredoxin-type" evidence="8">
    <location>
        <begin position="223"/>
        <end position="308"/>
    </location>
</feature>
<evidence type="ECO:0000256" key="4">
    <source>
        <dbReference type="ARBA" id="ARBA00022723"/>
    </source>
</evidence>
<dbReference type="GO" id="GO:0016491">
    <property type="term" value="F:oxidoreductase activity"/>
    <property type="evidence" value="ECO:0007669"/>
    <property type="project" value="UniProtKB-KW"/>
</dbReference>
<dbReference type="InterPro" id="IPR006058">
    <property type="entry name" value="2Fe2S_fd_BS"/>
</dbReference>
<feature type="domain" description="FAD-binding FR-type" evidence="9">
    <location>
        <begin position="1"/>
        <end position="100"/>
    </location>
</feature>
<dbReference type="Gene3D" id="2.40.30.10">
    <property type="entry name" value="Translation factors"/>
    <property type="match status" value="1"/>
</dbReference>
<dbReference type="Pfam" id="PF00111">
    <property type="entry name" value="Fer2"/>
    <property type="match status" value="1"/>
</dbReference>
<dbReference type="PROSITE" id="PS51384">
    <property type="entry name" value="FAD_FR"/>
    <property type="match status" value="1"/>
</dbReference>
<evidence type="ECO:0000259" key="9">
    <source>
        <dbReference type="PROSITE" id="PS51384"/>
    </source>
</evidence>
<evidence type="ECO:0000313" key="10">
    <source>
        <dbReference type="EMBL" id="MDU0327468.1"/>
    </source>
</evidence>
<evidence type="ECO:0000256" key="3">
    <source>
        <dbReference type="ARBA" id="ARBA00022714"/>
    </source>
</evidence>
<evidence type="ECO:0000256" key="7">
    <source>
        <dbReference type="ARBA" id="ARBA00023014"/>
    </source>
</evidence>
<comment type="cofactor">
    <cofactor evidence="1">
        <name>FAD</name>
        <dbReference type="ChEBI" id="CHEBI:57692"/>
    </cofactor>
</comment>
<dbReference type="SUPFAM" id="SSF63380">
    <property type="entry name" value="Riboflavin synthase domain-like"/>
    <property type="match status" value="1"/>
</dbReference>
<dbReference type="InterPro" id="IPR017927">
    <property type="entry name" value="FAD-bd_FR_type"/>
</dbReference>
<keyword evidence="5 10" id="KW-0560">Oxidoreductase</keyword>
<sequence>MPLVVREITRQTPDIVSIRMQNADASPLPAWQPGAHVDLQLITRHERQYSLCGDPADVASYRVAVRREELSRGGSHYIHAFLREGATVWVRPPRNLFELGEARAYLLLAAGIGVTPILAMARHLASVDAEWRMIVAARTRDGVAFADEIGALGERATVHVSAEEGRLDLSTLLGTIAPGTDVYACGPAAFTDALHALAPTLPEGSGIHLERFVPRAREFSPNEAFTATAARSGVTVDVPPTRSLLESLQGAGVAVSGSCLRGVCGSCAVPVLAGAVEHRDSLTTDDDARVIYPCVSRARSGEALVLDV</sequence>
<dbReference type="PROSITE" id="PS00197">
    <property type="entry name" value="2FE2S_FER_1"/>
    <property type="match status" value="1"/>
</dbReference>
<organism evidence="10 11">
    <name type="scientific">Microbacterium algihabitans</name>
    <dbReference type="NCBI Taxonomy" id="3075992"/>
    <lineage>
        <taxon>Bacteria</taxon>
        <taxon>Bacillati</taxon>
        <taxon>Actinomycetota</taxon>
        <taxon>Actinomycetes</taxon>
        <taxon>Micrococcales</taxon>
        <taxon>Microbacteriaceae</taxon>
        <taxon>Microbacterium</taxon>
    </lineage>
</organism>
<keyword evidence="4" id="KW-0479">Metal-binding</keyword>
<name>A0ABU3RX66_9MICO</name>
<dbReference type="InterPro" id="IPR039261">
    <property type="entry name" value="FNR_nucleotide-bd"/>
</dbReference>
<dbReference type="PANTHER" id="PTHR47354:SF1">
    <property type="entry name" value="CARNITINE MONOOXYGENASE REDUCTASE SUBUNIT"/>
    <property type="match status" value="1"/>
</dbReference>
<dbReference type="PANTHER" id="PTHR47354">
    <property type="entry name" value="NADH OXIDOREDUCTASE HCR"/>
    <property type="match status" value="1"/>
</dbReference>
<evidence type="ECO:0000256" key="6">
    <source>
        <dbReference type="ARBA" id="ARBA00023004"/>
    </source>
</evidence>
<dbReference type="PRINTS" id="PR00409">
    <property type="entry name" value="PHDIOXRDTASE"/>
</dbReference>
<evidence type="ECO:0000256" key="2">
    <source>
        <dbReference type="ARBA" id="ARBA00022630"/>
    </source>
</evidence>
<dbReference type="SUPFAM" id="SSF52343">
    <property type="entry name" value="Ferredoxin reductase-like, C-terminal NADP-linked domain"/>
    <property type="match status" value="1"/>
</dbReference>
<reference evidence="10 11" key="1">
    <citation type="submission" date="2023-09" db="EMBL/GenBank/DDBJ databases">
        <title>Microbacterium fusihabitans sp. nov., Microbacterium phycihabitans sp. nov., and Microbacterium cervinum sp. nov., isolated from dried seaweeds of beach.</title>
        <authorList>
            <person name="Lee S.D."/>
        </authorList>
    </citation>
    <scope>NUCLEOTIDE SEQUENCE [LARGE SCALE GENOMIC DNA]</scope>
    <source>
        <strain evidence="10 11">KSW2-21</strain>
    </source>
</reference>
<dbReference type="InterPro" id="IPR036010">
    <property type="entry name" value="2Fe-2S_ferredoxin-like_sf"/>
</dbReference>
<dbReference type="SUPFAM" id="SSF54292">
    <property type="entry name" value="2Fe-2S ferredoxin-like"/>
    <property type="match status" value="1"/>
</dbReference>
<keyword evidence="3" id="KW-0001">2Fe-2S</keyword>
<dbReference type="InterPro" id="IPR050415">
    <property type="entry name" value="MRET"/>
</dbReference>
<comment type="caution">
    <text evidence="10">The sequence shown here is derived from an EMBL/GenBank/DDBJ whole genome shotgun (WGS) entry which is preliminary data.</text>
</comment>
<dbReference type="PROSITE" id="PS51085">
    <property type="entry name" value="2FE2S_FER_2"/>
    <property type="match status" value="1"/>
</dbReference>
<keyword evidence="11" id="KW-1185">Reference proteome</keyword>
<dbReference type="CDD" id="cd00207">
    <property type="entry name" value="fer2"/>
    <property type="match status" value="1"/>
</dbReference>
<dbReference type="EC" id="1.-.-.-" evidence="10"/>
<accession>A0ABU3RX66</accession>
<dbReference type="InterPro" id="IPR001041">
    <property type="entry name" value="2Fe-2S_ferredoxin-type"/>
</dbReference>
<evidence type="ECO:0000256" key="1">
    <source>
        <dbReference type="ARBA" id="ARBA00001974"/>
    </source>
</evidence>
<keyword evidence="2" id="KW-0285">Flavoprotein</keyword>
<evidence type="ECO:0000259" key="8">
    <source>
        <dbReference type="PROSITE" id="PS51085"/>
    </source>
</evidence>
<protein>
    <submittedName>
        <fullName evidence="10">PDR/VanB family oxidoreductase</fullName>
        <ecNumber evidence="10">1.-.-.-</ecNumber>
    </submittedName>
</protein>
<dbReference type="Gene3D" id="3.10.20.30">
    <property type="match status" value="1"/>
</dbReference>
<dbReference type="EMBL" id="JAWDIU010000004">
    <property type="protein sequence ID" value="MDU0327468.1"/>
    <property type="molecule type" value="Genomic_DNA"/>
</dbReference>
<dbReference type="RefSeq" id="WP_316001587.1">
    <property type="nucleotide sequence ID" value="NZ_JAWDIU010000004.1"/>
</dbReference>
<dbReference type="InterPro" id="IPR017938">
    <property type="entry name" value="Riboflavin_synthase-like_b-brl"/>
</dbReference>
<proteinExistence type="predicted"/>
<dbReference type="Gene3D" id="3.40.50.80">
    <property type="entry name" value="Nucleotide-binding domain of ferredoxin-NADP reductase (FNR) module"/>
    <property type="match status" value="1"/>
</dbReference>
<keyword evidence="7" id="KW-0411">Iron-sulfur</keyword>
<dbReference type="InterPro" id="IPR012675">
    <property type="entry name" value="Beta-grasp_dom_sf"/>
</dbReference>
<dbReference type="CDD" id="cd06185">
    <property type="entry name" value="PDR_like"/>
    <property type="match status" value="1"/>
</dbReference>
<gene>
    <name evidence="10" type="ORF">RWH43_11940</name>
</gene>
<dbReference type="Proteomes" id="UP001256673">
    <property type="component" value="Unassembled WGS sequence"/>
</dbReference>
<evidence type="ECO:0000256" key="5">
    <source>
        <dbReference type="ARBA" id="ARBA00023002"/>
    </source>
</evidence>
<keyword evidence="6" id="KW-0408">Iron</keyword>